<feature type="compositionally biased region" description="Basic and acidic residues" evidence="1">
    <location>
        <begin position="1128"/>
        <end position="1159"/>
    </location>
</feature>
<feature type="compositionally biased region" description="Polar residues" evidence="1">
    <location>
        <begin position="253"/>
        <end position="263"/>
    </location>
</feature>
<feature type="region of interest" description="Disordered" evidence="1">
    <location>
        <begin position="1118"/>
        <end position="1159"/>
    </location>
</feature>
<accession>A0A3N4I6C3</accession>
<feature type="compositionally biased region" description="Acidic residues" evidence="1">
    <location>
        <begin position="40"/>
        <end position="92"/>
    </location>
</feature>
<feature type="compositionally biased region" description="Polar residues" evidence="1">
    <location>
        <begin position="993"/>
        <end position="1014"/>
    </location>
</feature>
<feature type="compositionally biased region" description="Basic and acidic residues" evidence="1">
    <location>
        <begin position="152"/>
        <end position="166"/>
    </location>
</feature>
<evidence type="ECO:0000313" key="2">
    <source>
        <dbReference type="EMBL" id="RPA81642.1"/>
    </source>
</evidence>
<feature type="compositionally biased region" description="Basic and acidic residues" evidence="1">
    <location>
        <begin position="465"/>
        <end position="474"/>
    </location>
</feature>
<feature type="region of interest" description="Disordered" evidence="1">
    <location>
        <begin position="426"/>
        <end position="571"/>
    </location>
</feature>
<feature type="region of interest" description="Disordered" evidence="1">
    <location>
        <begin position="152"/>
        <end position="277"/>
    </location>
</feature>
<feature type="region of interest" description="Disordered" evidence="1">
    <location>
        <begin position="1"/>
        <end position="128"/>
    </location>
</feature>
<evidence type="ECO:0000256" key="1">
    <source>
        <dbReference type="SAM" id="MobiDB-lite"/>
    </source>
</evidence>
<feature type="compositionally biased region" description="Acidic residues" evidence="1">
    <location>
        <begin position="9"/>
        <end position="21"/>
    </location>
</feature>
<feature type="compositionally biased region" description="Polar residues" evidence="1">
    <location>
        <begin position="709"/>
        <end position="737"/>
    </location>
</feature>
<feature type="compositionally biased region" description="Basic residues" evidence="1">
    <location>
        <begin position="266"/>
        <end position="275"/>
    </location>
</feature>
<sequence length="1159" mass="126053">MSQHYEITDAAEFDGAEEEYFDSSGSEYMEKKRVNSGEGELAEEMDYEEDGEYQEGYDEADEQDEDFCDNSDFEEEDAYDEDAEEYPDEDSLAEGHQEAIGGNGDATMYDADDDAGGADQEFAYSDEEDIREKIDEELNGLQLTQSFQSLVDHAENLGHQHPEKQDLIPSRRTSPSLEGQPVQGQQQPAERPRKKRRLPQPGHSKQAPSNASKTDATPTADASEGGSQGTEGSQADNPTNNSDAEADAAQDEPSANEQASEQQTTKKARTRRPRRVDRITEVPEVISSLCDDDEYEQDQFEPTLEEYKSWTDRERLNYRIGISPGNPNRDSLVRDLRKEAQLVVYKLFNFKIDGRKVEDYGGIVWLKIITALSIRFGREYGWDDKLTNDFVTFLNSDIAHYANARRRKDKAKLEKENARIKAAAKLIASGNGGVPEREQPRKKRRVAAAETENLQKLAAGNAETAAKKKADKSKGRAKPTKAATGLTSDVAQVGLTDDADVGMSDKPVPSTQHTKKHRAGATGGKLPVSNRNSKSSAPAVPNRKGKFARPQTDPTRSNTHEEAPDIDMSDARTVPEVSEAANAARTQTGKVCFKLGKRGNVLKWIKPVKDFLLLINKLEEEEYFENYEWEKDVLFWSVDGRPGKPITAGDPLEPMYAAAAKGQQILLYRGNLEGEFVCGETNASVQSGTPARSAENGRRKRPRPIADDQAQQTPTARVPSTTTPATLGSTRSKNTAEASHLNATAKKPITRPVTTPSTPKQSQQSALQGTTKFNGIAKAPVTTQKRRDGGVKPPKSSSQAPDAVVRADPQQRNSRRNSMDVNSIGNGQSPATVSAPTVQNPLDQVASPPAKPPVRRQTTKVPSPPVSASNAVVSSSFTEAFSESTVETVRRTPVADGIPGGLPEEGLTVPPTLPEITATVASSVPASISPVPQSSVSVQSANAIIANAAVGEEKAEANKKSMDIPAFLESLHPDEILRIYQAALKTQPPPTPQSVLTPSPASLTPVSQEQTEQQLLAAPSQPLDHQDHQTQVGTDAEPQQCPVSDIPQPSVPRGSAPRPRGRGGYRGQKKTRVPAAETDKSPIEQPKEVAQPTSTETVSRRPSRAAAARLQVAGAFTLSSRRPASEIAADKKKKDARQNSKALEKEAIDSFTEERQQTS</sequence>
<keyword evidence="3" id="KW-1185">Reference proteome</keyword>
<evidence type="ECO:0000313" key="3">
    <source>
        <dbReference type="Proteomes" id="UP000275078"/>
    </source>
</evidence>
<feature type="compositionally biased region" description="Polar residues" evidence="1">
    <location>
        <begin position="752"/>
        <end position="773"/>
    </location>
</feature>
<proteinExistence type="predicted"/>
<feature type="compositionally biased region" description="Polar residues" evidence="1">
    <location>
        <begin position="819"/>
        <end position="842"/>
    </location>
</feature>
<gene>
    <name evidence="2" type="ORF">BJ508DRAFT_326328</name>
</gene>
<dbReference type="EMBL" id="ML119678">
    <property type="protein sequence ID" value="RPA81642.1"/>
    <property type="molecule type" value="Genomic_DNA"/>
</dbReference>
<feature type="compositionally biased region" description="Polar residues" evidence="1">
    <location>
        <begin position="171"/>
        <end position="188"/>
    </location>
</feature>
<feature type="region of interest" description="Disordered" evidence="1">
    <location>
        <begin position="682"/>
        <end position="869"/>
    </location>
</feature>
<protein>
    <submittedName>
        <fullName evidence="2">Uncharacterized protein</fullName>
    </submittedName>
</protein>
<name>A0A3N4I6C3_ASCIM</name>
<organism evidence="2 3">
    <name type="scientific">Ascobolus immersus RN42</name>
    <dbReference type="NCBI Taxonomy" id="1160509"/>
    <lineage>
        <taxon>Eukaryota</taxon>
        <taxon>Fungi</taxon>
        <taxon>Dikarya</taxon>
        <taxon>Ascomycota</taxon>
        <taxon>Pezizomycotina</taxon>
        <taxon>Pezizomycetes</taxon>
        <taxon>Pezizales</taxon>
        <taxon>Ascobolaceae</taxon>
        <taxon>Ascobolus</taxon>
    </lineage>
</organism>
<feature type="compositionally biased region" description="Polar residues" evidence="1">
    <location>
        <begin position="206"/>
        <end position="217"/>
    </location>
</feature>
<reference evidence="2 3" key="1">
    <citation type="journal article" date="2018" name="Nat. Ecol. Evol.">
        <title>Pezizomycetes genomes reveal the molecular basis of ectomycorrhizal truffle lifestyle.</title>
        <authorList>
            <person name="Murat C."/>
            <person name="Payen T."/>
            <person name="Noel B."/>
            <person name="Kuo A."/>
            <person name="Morin E."/>
            <person name="Chen J."/>
            <person name="Kohler A."/>
            <person name="Krizsan K."/>
            <person name="Balestrini R."/>
            <person name="Da Silva C."/>
            <person name="Montanini B."/>
            <person name="Hainaut M."/>
            <person name="Levati E."/>
            <person name="Barry K.W."/>
            <person name="Belfiori B."/>
            <person name="Cichocki N."/>
            <person name="Clum A."/>
            <person name="Dockter R.B."/>
            <person name="Fauchery L."/>
            <person name="Guy J."/>
            <person name="Iotti M."/>
            <person name="Le Tacon F."/>
            <person name="Lindquist E.A."/>
            <person name="Lipzen A."/>
            <person name="Malagnac F."/>
            <person name="Mello A."/>
            <person name="Molinier V."/>
            <person name="Miyauchi S."/>
            <person name="Poulain J."/>
            <person name="Riccioni C."/>
            <person name="Rubini A."/>
            <person name="Sitrit Y."/>
            <person name="Splivallo R."/>
            <person name="Traeger S."/>
            <person name="Wang M."/>
            <person name="Zifcakova L."/>
            <person name="Wipf D."/>
            <person name="Zambonelli A."/>
            <person name="Paolocci F."/>
            <person name="Nowrousian M."/>
            <person name="Ottonello S."/>
            <person name="Baldrian P."/>
            <person name="Spatafora J.W."/>
            <person name="Henrissat B."/>
            <person name="Nagy L.G."/>
            <person name="Aury J.M."/>
            <person name="Wincker P."/>
            <person name="Grigoriev I.V."/>
            <person name="Bonfante P."/>
            <person name="Martin F.M."/>
        </authorList>
    </citation>
    <scope>NUCLEOTIDE SEQUENCE [LARGE SCALE GENOMIC DNA]</scope>
    <source>
        <strain evidence="2 3">RN42</strain>
    </source>
</reference>
<feature type="region of interest" description="Disordered" evidence="1">
    <location>
        <begin position="987"/>
        <end position="1106"/>
    </location>
</feature>
<dbReference type="AlphaFoldDB" id="A0A3N4I6C3"/>
<feature type="compositionally biased region" description="Basic residues" evidence="1">
    <location>
        <begin position="1059"/>
        <end position="1072"/>
    </location>
</feature>
<dbReference type="Proteomes" id="UP000275078">
    <property type="component" value="Unassembled WGS sequence"/>
</dbReference>
<feature type="compositionally biased region" description="Basic and acidic residues" evidence="1">
    <location>
        <begin position="1077"/>
        <end position="1087"/>
    </location>
</feature>